<dbReference type="EC" id="1.1.1.47" evidence="2"/>
<dbReference type="InterPro" id="IPR020904">
    <property type="entry name" value="Sc_DH/Rdtase_CS"/>
</dbReference>
<dbReference type="RefSeq" id="WP_319843405.1">
    <property type="nucleotide sequence ID" value="NZ_JAXAFJ010000002.1"/>
</dbReference>
<dbReference type="PROSITE" id="PS00061">
    <property type="entry name" value="ADH_SHORT"/>
    <property type="match status" value="1"/>
</dbReference>
<proteinExistence type="inferred from homology"/>
<dbReference type="Pfam" id="PF13561">
    <property type="entry name" value="adh_short_C2"/>
    <property type="match status" value="1"/>
</dbReference>
<dbReference type="GO" id="GO:0047936">
    <property type="term" value="F:glucose 1-dehydrogenase [NAD(P)+] activity"/>
    <property type="evidence" value="ECO:0007669"/>
    <property type="project" value="UniProtKB-EC"/>
</dbReference>
<reference evidence="2 3" key="1">
    <citation type="submission" date="2023-11" db="EMBL/GenBank/DDBJ databases">
        <authorList>
            <person name="Bao R."/>
        </authorList>
    </citation>
    <scope>NUCLEOTIDE SEQUENCE [LARGE SCALE GENOMIC DNA]</scope>
    <source>
        <strain evidence="2 3">PJ23</strain>
    </source>
</reference>
<dbReference type="Proteomes" id="UP001274321">
    <property type="component" value="Unassembled WGS sequence"/>
</dbReference>
<dbReference type="SUPFAM" id="SSF51735">
    <property type="entry name" value="NAD(P)-binding Rossmann-fold domains"/>
    <property type="match status" value="1"/>
</dbReference>
<dbReference type="NCBIfam" id="NF005559">
    <property type="entry name" value="PRK07231.1"/>
    <property type="match status" value="1"/>
</dbReference>
<evidence type="ECO:0000313" key="2">
    <source>
        <dbReference type="EMBL" id="MDX6805282.1"/>
    </source>
</evidence>
<accession>A0ABU4RKC1</accession>
<dbReference type="PANTHER" id="PTHR42879">
    <property type="entry name" value="3-OXOACYL-(ACYL-CARRIER-PROTEIN) REDUCTASE"/>
    <property type="match status" value="1"/>
</dbReference>
<dbReference type="InterPro" id="IPR002347">
    <property type="entry name" value="SDR_fam"/>
</dbReference>
<dbReference type="InterPro" id="IPR036291">
    <property type="entry name" value="NAD(P)-bd_dom_sf"/>
</dbReference>
<protein>
    <submittedName>
        <fullName evidence="2">Glucose 1-dehydrogenase</fullName>
        <ecNumber evidence="2">1.1.1.47</ecNumber>
    </submittedName>
</protein>
<evidence type="ECO:0000313" key="3">
    <source>
        <dbReference type="Proteomes" id="UP001274321"/>
    </source>
</evidence>
<dbReference type="InterPro" id="IPR050259">
    <property type="entry name" value="SDR"/>
</dbReference>
<dbReference type="EMBL" id="JAXAFJ010000002">
    <property type="protein sequence ID" value="MDX6805282.1"/>
    <property type="molecule type" value="Genomic_DNA"/>
</dbReference>
<keyword evidence="2" id="KW-0560">Oxidoreductase</keyword>
<gene>
    <name evidence="2" type="ORF">SCD90_04315</name>
</gene>
<comment type="similarity">
    <text evidence="1">Belongs to the short-chain dehydrogenases/reductases (SDR) family.</text>
</comment>
<name>A0ABU4RKC1_9HYPH</name>
<evidence type="ECO:0000256" key="1">
    <source>
        <dbReference type="ARBA" id="ARBA00006484"/>
    </source>
</evidence>
<dbReference type="PRINTS" id="PR00080">
    <property type="entry name" value="SDRFAMILY"/>
</dbReference>
<comment type="caution">
    <text evidence="2">The sequence shown here is derived from an EMBL/GenBank/DDBJ whole genome shotgun (WGS) entry which is preliminary data.</text>
</comment>
<dbReference type="Gene3D" id="3.40.50.720">
    <property type="entry name" value="NAD(P)-binding Rossmann-like Domain"/>
    <property type="match status" value="1"/>
</dbReference>
<sequence length="257" mass="27402">MRLDNKIALVTGADSGIGQAIAEEFAKAGADVVITFHTDEAGAAETKRRIEATGRRAMVAQLDVRNSGAVGSFFERAAVEFGVPDVLVNNAGKGMGEKTPVADLADDQLDVVLDTNLKGPLYCARAFVKLRQANGGKGRIVNISSVAQHLPTAQSAPYGMSKAGLGSLTRSLSVELAELRINVNNIAPGMIETPMTQERIDDPEKREASFKEIPWHRAGQPVEIARLALFLASDYGDYVTGQTWTMDGGLTMNWGGA</sequence>
<dbReference type="PANTHER" id="PTHR42879:SF2">
    <property type="entry name" value="3-OXOACYL-[ACYL-CARRIER-PROTEIN] REDUCTASE FABG"/>
    <property type="match status" value="1"/>
</dbReference>
<organism evidence="2 3">
    <name type="scientific">Terrihabitans rhizophilus</name>
    <dbReference type="NCBI Taxonomy" id="3092662"/>
    <lineage>
        <taxon>Bacteria</taxon>
        <taxon>Pseudomonadati</taxon>
        <taxon>Pseudomonadota</taxon>
        <taxon>Alphaproteobacteria</taxon>
        <taxon>Hyphomicrobiales</taxon>
        <taxon>Terrihabitans</taxon>
    </lineage>
</organism>
<dbReference type="PRINTS" id="PR00081">
    <property type="entry name" value="GDHRDH"/>
</dbReference>
<keyword evidence="3" id="KW-1185">Reference proteome</keyword>